<evidence type="ECO:0000259" key="5">
    <source>
        <dbReference type="PROSITE" id="PS51294"/>
    </source>
</evidence>
<feature type="compositionally biased region" description="Low complexity" evidence="3">
    <location>
        <begin position="182"/>
        <end position="206"/>
    </location>
</feature>
<feature type="region of interest" description="Disordered" evidence="3">
    <location>
        <begin position="684"/>
        <end position="727"/>
    </location>
</feature>
<dbReference type="Gene3D" id="1.10.10.60">
    <property type="entry name" value="Homeodomain-like"/>
    <property type="match status" value="2"/>
</dbReference>
<dbReference type="SMART" id="SM00717">
    <property type="entry name" value="SANT"/>
    <property type="match status" value="2"/>
</dbReference>
<feature type="compositionally biased region" description="Basic and acidic residues" evidence="3">
    <location>
        <begin position="479"/>
        <end position="492"/>
    </location>
</feature>
<dbReference type="AlphaFoldDB" id="A0A8J6CCA7"/>
<keyword evidence="1" id="KW-0677">Repeat</keyword>
<dbReference type="SUPFAM" id="SSF46689">
    <property type="entry name" value="Homeodomain-like"/>
    <property type="match status" value="2"/>
</dbReference>
<keyword evidence="7" id="KW-1185">Reference proteome</keyword>
<dbReference type="CDD" id="cd00167">
    <property type="entry name" value="SANT"/>
    <property type="match status" value="2"/>
</dbReference>
<keyword evidence="2" id="KW-0238">DNA-binding</keyword>
<feature type="compositionally biased region" description="Low complexity" evidence="3">
    <location>
        <begin position="451"/>
        <end position="475"/>
    </location>
</feature>
<evidence type="ECO:0000256" key="1">
    <source>
        <dbReference type="ARBA" id="ARBA00022737"/>
    </source>
</evidence>
<dbReference type="InterPro" id="IPR017930">
    <property type="entry name" value="Myb_dom"/>
</dbReference>
<feature type="region of interest" description="Disordered" evidence="3">
    <location>
        <begin position="331"/>
        <end position="492"/>
    </location>
</feature>
<name>A0A8J6CCA7_DIALT</name>
<evidence type="ECO:0000313" key="6">
    <source>
        <dbReference type="EMBL" id="KAG8467364.1"/>
    </source>
</evidence>
<dbReference type="EMBL" id="JAGTXO010000006">
    <property type="protein sequence ID" value="KAG8467364.1"/>
    <property type="molecule type" value="Genomic_DNA"/>
</dbReference>
<dbReference type="InterPro" id="IPR050560">
    <property type="entry name" value="MYB_TF"/>
</dbReference>
<dbReference type="OrthoDB" id="2143914at2759"/>
<dbReference type="PROSITE" id="PS51294">
    <property type="entry name" value="HTH_MYB"/>
    <property type="match status" value="2"/>
</dbReference>
<dbReference type="Proteomes" id="UP000751190">
    <property type="component" value="Unassembled WGS sequence"/>
</dbReference>
<dbReference type="PROSITE" id="PS50090">
    <property type="entry name" value="MYB_LIKE"/>
    <property type="match status" value="2"/>
</dbReference>
<dbReference type="PANTHER" id="PTHR45614:SF25">
    <property type="entry name" value="MYB PROTEIN"/>
    <property type="match status" value="1"/>
</dbReference>
<feature type="domain" description="HTH myb-type" evidence="5">
    <location>
        <begin position="58"/>
        <end position="112"/>
    </location>
</feature>
<feature type="domain" description="Myb-like" evidence="4">
    <location>
        <begin position="58"/>
        <end position="108"/>
    </location>
</feature>
<organism evidence="6 7">
    <name type="scientific">Diacronema lutheri</name>
    <name type="common">Unicellular marine alga</name>
    <name type="synonym">Monochrysis lutheri</name>
    <dbReference type="NCBI Taxonomy" id="2081491"/>
    <lineage>
        <taxon>Eukaryota</taxon>
        <taxon>Haptista</taxon>
        <taxon>Haptophyta</taxon>
        <taxon>Pavlovophyceae</taxon>
        <taxon>Pavlovales</taxon>
        <taxon>Pavlovaceae</taxon>
        <taxon>Diacronema</taxon>
    </lineage>
</organism>
<dbReference type="FunFam" id="1.10.10.60:FF:000010">
    <property type="entry name" value="Transcriptional activator Myb isoform A"/>
    <property type="match status" value="1"/>
</dbReference>
<dbReference type="Pfam" id="PF00249">
    <property type="entry name" value="Myb_DNA-binding"/>
    <property type="match status" value="2"/>
</dbReference>
<protein>
    <submittedName>
        <fullName evidence="6">Uncharacterized protein</fullName>
    </submittedName>
</protein>
<feature type="region of interest" description="Disordered" evidence="3">
    <location>
        <begin position="626"/>
        <end position="661"/>
    </location>
</feature>
<proteinExistence type="predicted"/>
<feature type="domain" description="Myb-like" evidence="4">
    <location>
        <begin position="13"/>
        <end position="57"/>
    </location>
</feature>
<evidence type="ECO:0000313" key="7">
    <source>
        <dbReference type="Proteomes" id="UP000751190"/>
    </source>
</evidence>
<evidence type="ECO:0000256" key="3">
    <source>
        <dbReference type="SAM" id="MobiDB-lite"/>
    </source>
</evidence>
<dbReference type="GO" id="GO:0000981">
    <property type="term" value="F:DNA-binding transcription factor activity, RNA polymerase II-specific"/>
    <property type="evidence" value="ECO:0007669"/>
    <property type="project" value="TreeGrafter"/>
</dbReference>
<reference evidence="6" key="1">
    <citation type="submission" date="2021-05" db="EMBL/GenBank/DDBJ databases">
        <title>The genome of the haptophyte Pavlova lutheri (Diacronema luteri, Pavlovales) - a model for lipid biosynthesis in eukaryotic algae.</title>
        <authorList>
            <person name="Hulatt C.J."/>
            <person name="Posewitz M.C."/>
        </authorList>
    </citation>
    <scope>NUCLEOTIDE SEQUENCE</scope>
    <source>
        <strain evidence="6">NIVA-4/92</strain>
    </source>
</reference>
<dbReference type="InterPro" id="IPR009057">
    <property type="entry name" value="Homeodomain-like_sf"/>
</dbReference>
<sequence>MDTSSGGPSAAKSWLPEEDSKILALVSKHGIRKWSIVSAELPGRNGKQCRERWHNQLDPNIKRGPWTLEEDQLLLRAHSEHGSKWSLIAKCLPGRTDNSIKNRWNSALRRELRKMNRAAEDAELGRTPVDEPELVAPALAAPGLASAAPGGEGAGSAPGGLLPLPFAAAPLAVDGPTGACQPLAGDAAPTPTTPTAQPLPTAPLAPHGADAPLIGAAHDNASTAQRALRSELAALRESSSDDATKRLLRAQLVEQLRQLNATWENTGVAPSANHIQELGKQVSRLQDFCRDLVGSSLTRQQLEIASGNVPKRRQCMARGRRRIVTAAPLRRGYNRPSTGTGADAEERAEQARKRARHAADVPGSGGAHALASAMPDAREHDGRMPGTEAFVNERCVVEGTDMGEDEEGDWSMSGEEGDESDDDGDDADAQQPAAPCPASWMAPPPDSRPPAGHTGPAAAAHAGHAGEGASHAAGGQPHGAHDGEVPTLHGDADLRIGPSSLFGLGPVLTPNGTNLFSFDVDELLAITGATLADVLASPRGMPLVTLSPAGGFVCNFPTPRDGRDSGSALGMGAAGMLALPTPHADSGAQPTPAGAGSAVGSLGWLSALPSPATVAAAIAQCNTERSARAHDMHAPRAPPLAHARSSLGGAVPGTAGVPASRVTHQHQPPLLTIGSHSTPLVLLPSPLVSGSPSGGTAGSPFASSGSDQGAPPLGRRVSTLSERRRPRGATNLHIAHAAGERPAAASLAVPPSLHAMASTFSNEATTPSASGAGALWPMVASDDARPAAAQQADPLAKAIASDVSQWLDAR</sequence>
<feature type="compositionally biased region" description="Acidic residues" evidence="3">
    <location>
        <begin position="401"/>
        <end position="428"/>
    </location>
</feature>
<dbReference type="InterPro" id="IPR001005">
    <property type="entry name" value="SANT/Myb"/>
</dbReference>
<gene>
    <name evidence="6" type="ORF">KFE25_000680</name>
</gene>
<dbReference type="GO" id="GO:0000978">
    <property type="term" value="F:RNA polymerase II cis-regulatory region sequence-specific DNA binding"/>
    <property type="evidence" value="ECO:0007669"/>
    <property type="project" value="TreeGrafter"/>
</dbReference>
<evidence type="ECO:0000256" key="2">
    <source>
        <dbReference type="ARBA" id="ARBA00023125"/>
    </source>
</evidence>
<feature type="region of interest" description="Disordered" evidence="3">
    <location>
        <begin position="180"/>
        <end position="211"/>
    </location>
</feature>
<dbReference type="GO" id="GO:0005634">
    <property type="term" value="C:nucleus"/>
    <property type="evidence" value="ECO:0007669"/>
    <property type="project" value="TreeGrafter"/>
</dbReference>
<dbReference type="PANTHER" id="PTHR45614">
    <property type="entry name" value="MYB PROTEIN-RELATED"/>
    <property type="match status" value="1"/>
</dbReference>
<evidence type="ECO:0000259" key="4">
    <source>
        <dbReference type="PROSITE" id="PS50090"/>
    </source>
</evidence>
<feature type="compositionally biased region" description="Low complexity" evidence="3">
    <location>
        <begin position="639"/>
        <end position="659"/>
    </location>
</feature>
<comment type="caution">
    <text evidence="6">The sequence shown here is derived from an EMBL/GenBank/DDBJ whole genome shotgun (WGS) entry which is preliminary data.</text>
</comment>
<feature type="domain" description="HTH myb-type" evidence="5">
    <location>
        <begin position="13"/>
        <end position="57"/>
    </location>
</feature>
<accession>A0A8J6CCA7</accession>